<evidence type="ECO:0000313" key="2">
    <source>
        <dbReference type="EMBL" id="MFD1398545.1"/>
    </source>
</evidence>
<name>A0ABW4BFG5_9LACO</name>
<protein>
    <submittedName>
        <fullName evidence="2">NAD(P)H-binding protein</fullName>
    </submittedName>
</protein>
<dbReference type="InterPro" id="IPR016040">
    <property type="entry name" value="NAD(P)-bd_dom"/>
</dbReference>
<dbReference type="Pfam" id="PF13460">
    <property type="entry name" value="NAD_binding_10"/>
    <property type="match status" value="1"/>
</dbReference>
<dbReference type="PANTHER" id="PTHR47129">
    <property type="entry name" value="QUINONE OXIDOREDUCTASE 2"/>
    <property type="match status" value="1"/>
</dbReference>
<reference evidence="3" key="1">
    <citation type="journal article" date="2019" name="Int. J. Syst. Evol. Microbiol.">
        <title>The Global Catalogue of Microorganisms (GCM) 10K type strain sequencing project: providing services to taxonomists for standard genome sequencing and annotation.</title>
        <authorList>
            <consortium name="The Broad Institute Genomics Platform"/>
            <consortium name="The Broad Institute Genome Sequencing Center for Infectious Disease"/>
            <person name="Wu L."/>
            <person name="Ma J."/>
        </authorList>
    </citation>
    <scope>NUCLEOTIDE SEQUENCE [LARGE SCALE GENOMIC DNA]</scope>
    <source>
        <strain evidence="3">CCM 9110</strain>
    </source>
</reference>
<keyword evidence="3" id="KW-1185">Reference proteome</keyword>
<dbReference type="Proteomes" id="UP001597199">
    <property type="component" value="Unassembled WGS sequence"/>
</dbReference>
<sequence>MTTYALTAATGHFGQTAVKQLVALVGAENVVALARNVDKAKGLMPAGVTVRPGDYTDQDQLTASLQGVDRLLFISSLPGGKISRIQQHQNLINAAKAAQVGFVAYTSFPHADQSKAPLAADHQATEQALKDSGLTYAFLRNNWYLENEANGLKKAAAGKPLVYAAGAGQVGWALEREYAEAAAKILVADAPKAVYELSGPARTYADLAAAIDGATAQALDVATYKQGLEAAGLPAGAVAALSGIQQSIRDGQLTPDGDTLSAVLGHELTPLADAIQAVLRG</sequence>
<organism evidence="2 3">
    <name type="scientific">Lacticaseibacillus suilingensis</name>
    <dbReference type="NCBI Taxonomy" id="2799577"/>
    <lineage>
        <taxon>Bacteria</taxon>
        <taxon>Bacillati</taxon>
        <taxon>Bacillota</taxon>
        <taxon>Bacilli</taxon>
        <taxon>Lactobacillales</taxon>
        <taxon>Lactobacillaceae</taxon>
        <taxon>Lacticaseibacillus</taxon>
    </lineage>
</organism>
<feature type="domain" description="NAD(P)-binding" evidence="1">
    <location>
        <begin position="9"/>
        <end position="161"/>
    </location>
</feature>
<dbReference type="Gene3D" id="3.40.50.720">
    <property type="entry name" value="NAD(P)-binding Rossmann-like Domain"/>
    <property type="match status" value="1"/>
</dbReference>
<dbReference type="PANTHER" id="PTHR47129:SF1">
    <property type="entry name" value="NMRA-LIKE DOMAIN-CONTAINING PROTEIN"/>
    <property type="match status" value="1"/>
</dbReference>
<dbReference type="Gene3D" id="3.90.25.10">
    <property type="entry name" value="UDP-galactose 4-epimerase, domain 1"/>
    <property type="match status" value="1"/>
</dbReference>
<proteinExistence type="predicted"/>
<evidence type="ECO:0000313" key="3">
    <source>
        <dbReference type="Proteomes" id="UP001597199"/>
    </source>
</evidence>
<dbReference type="RefSeq" id="WP_204119570.1">
    <property type="nucleotide sequence ID" value="NZ_BOLV01000018.1"/>
</dbReference>
<accession>A0ABW4BFG5</accession>
<gene>
    <name evidence="2" type="ORF">ACFQ41_04415</name>
</gene>
<evidence type="ECO:0000259" key="1">
    <source>
        <dbReference type="Pfam" id="PF13460"/>
    </source>
</evidence>
<dbReference type="EMBL" id="JBHTOA010000019">
    <property type="protein sequence ID" value="MFD1398545.1"/>
    <property type="molecule type" value="Genomic_DNA"/>
</dbReference>
<dbReference type="InterPro" id="IPR052718">
    <property type="entry name" value="NmrA-type_oxidoreductase"/>
</dbReference>
<dbReference type="SUPFAM" id="SSF51735">
    <property type="entry name" value="NAD(P)-binding Rossmann-fold domains"/>
    <property type="match status" value="1"/>
</dbReference>
<comment type="caution">
    <text evidence="2">The sequence shown here is derived from an EMBL/GenBank/DDBJ whole genome shotgun (WGS) entry which is preliminary data.</text>
</comment>
<dbReference type="InterPro" id="IPR036291">
    <property type="entry name" value="NAD(P)-bd_dom_sf"/>
</dbReference>